<keyword evidence="1" id="KW-0732">Signal</keyword>
<dbReference type="InterPro" id="IPR017853">
    <property type="entry name" value="GH"/>
</dbReference>
<keyword evidence="3" id="KW-1185">Reference proteome</keyword>
<comment type="caution">
    <text evidence="2">The sequence shown here is derived from an EMBL/GenBank/DDBJ whole genome shotgun (WGS) entry which is preliminary data.</text>
</comment>
<evidence type="ECO:0000313" key="3">
    <source>
        <dbReference type="Proteomes" id="UP001149163"/>
    </source>
</evidence>
<sequence>MRLTLGLYLLSSSLLAVTTPVSLKEPSTSSLAQWLYTSDIDDEALSLLERPEIHGIQSLYTWKSLEPRKDQYDFSAIDNDLNHTQTKGKSLWVQIQDRTFSIDSNPVPKYLHSPIYNNGSVPQCDGDDCDNNFIAGGWATAQWNPHVRERFQRLLKALAARFDGQVYGFNLPETAIEVQSNNNTTGYTCQDYFEGTLDNARYAASVFNRSYAVQYVNFWPCGWANENNYLSDSFQFFAENGVGVGGPDNIPFKQTMENNAYPYMSEYRNKVPINVVAVQEPDLAAINPNTSKPFTKEEFISFAEEQLGSRILFWALSSPWLHQ</sequence>
<dbReference type="AlphaFoldDB" id="A0A9W9IES6"/>
<reference evidence="2" key="2">
    <citation type="journal article" date="2023" name="IMA Fungus">
        <title>Comparative genomic study of the Penicillium genus elucidates a diverse pangenome and 15 lateral gene transfer events.</title>
        <authorList>
            <person name="Petersen C."/>
            <person name="Sorensen T."/>
            <person name="Nielsen M.R."/>
            <person name="Sondergaard T.E."/>
            <person name="Sorensen J.L."/>
            <person name="Fitzpatrick D.A."/>
            <person name="Frisvad J.C."/>
            <person name="Nielsen K.L."/>
        </authorList>
    </citation>
    <scope>NUCLEOTIDE SEQUENCE</scope>
    <source>
        <strain evidence="2">IBT 26290</strain>
    </source>
</reference>
<feature type="signal peptide" evidence="1">
    <location>
        <begin position="1"/>
        <end position="18"/>
    </location>
</feature>
<reference evidence="2" key="1">
    <citation type="submission" date="2022-11" db="EMBL/GenBank/DDBJ databases">
        <authorList>
            <person name="Petersen C."/>
        </authorList>
    </citation>
    <scope>NUCLEOTIDE SEQUENCE</scope>
    <source>
        <strain evidence="2">IBT 26290</strain>
    </source>
</reference>
<dbReference type="OrthoDB" id="2362330at2759"/>
<dbReference type="RefSeq" id="XP_056546293.1">
    <property type="nucleotide sequence ID" value="XM_056682687.1"/>
</dbReference>
<evidence type="ECO:0000256" key="1">
    <source>
        <dbReference type="SAM" id="SignalP"/>
    </source>
</evidence>
<evidence type="ECO:0000313" key="2">
    <source>
        <dbReference type="EMBL" id="KAJ5174685.1"/>
    </source>
</evidence>
<feature type="chain" id="PRO_5040746376" evidence="1">
    <location>
        <begin position="19"/>
        <end position="323"/>
    </location>
</feature>
<protein>
    <submittedName>
        <fullName evidence="2">Uncharacterized protein</fullName>
    </submittedName>
</protein>
<proteinExistence type="predicted"/>
<accession>A0A9W9IES6</accession>
<organism evidence="2 3">
    <name type="scientific">Penicillium canariense</name>
    <dbReference type="NCBI Taxonomy" id="189055"/>
    <lineage>
        <taxon>Eukaryota</taxon>
        <taxon>Fungi</taxon>
        <taxon>Dikarya</taxon>
        <taxon>Ascomycota</taxon>
        <taxon>Pezizomycotina</taxon>
        <taxon>Eurotiomycetes</taxon>
        <taxon>Eurotiomycetidae</taxon>
        <taxon>Eurotiales</taxon>
        <taxon>Aspergillaceae</taxon>
        <taxon>Penicillium</taxon>
    </lineage>
</organism>
<dbReference type="Gene3D" id="3.20.20.80">
    <property type="entry name" value="Glycosidases"/>
    <property type="match status" value="1"/>
</dbReference>
<dbReference type="Proteomes" id="UP001149163">
    <property type="component" value="Unassembled WGS sequence"/>
</dbReference>
<name>A0A9W9IES6_9EURO</name>
<dbReference type="SUPFAM" id="SSF51445">
    <property type="entry name" value="(Trans)glycosidases"/>
    <property type="match status" value="1"/>
</dbReference>
<dbReference type="GeneID" id="81421863"/>
<dbReference type="EMBL" id="JAPQKN010000001">
    <property type="protein sequence ID" value="KAJ5174685.1"/>
    <property type="molecule type" value="Genomic_DNA"/>
</dbReference>
<gene>
    <name evidence="2" type="ORF">N7482_000562</name>
</gene>